<dbReference type="Proteomes" id="UP000256485">
    <property type="component" value="Unassembled WGS sequence"/>
</dbReference>
<comment type="caution">
    <text evidence="4">The sequence shown here is derived from an EMBL/GenBank/DDBJ whole genome shotgun (WGS) entry which is preliminary data.</text>
</comment>
<evidence type="ECO:0000256" key="1">
    <source>
        <dbReference type="SAM" id="MobiDB-lite"/>
    </source>
</evidence>
<feature type="transmembrane region" description="Helical" evidence="2">
    <location>
        <begin position="132"/>
        <end position="148"/>
    </location>
</feature>
<feature type="domain" description="DUF418" evidence="3">
    <location>
        <begin position="234"/>
        <end position="403"/>
    </location>
</feature>
<evidence type="ECO:0000313" key="5">
    <source>
        <dbReference type="Proteomes" id="UP000256485"/>
    </source>
</evidence>
<keyword evidence="2" id="KW-0812">Transmembrane</keyword>
<reference evidence="4 5" key="1">
    <citation type="submission" date="2018-08" db="EMBL/GenBank/DDBJ databases">
        <title>Sequencing the genomes of 1000 actinobacteria strains.</title>
        <authorList>
            <person name="Klenk H.-P."/>
        </authorList>
    </citation>
    <scope>NUCLEOTIDE SEQUENCE [LARGE SCALE GENOMIC DNA]</scope>
    <source>
        <strain evidence="4 5">DSM 22891</strain>
    </source>
</reference>
<dbReference type="OrthoDB" id="2388539at2"/>
<dbReference type="EMBL" id="QTUC01000001">
    <property type="protein sequence ID" value="REF36725.1"/>
    <property type="molecule type" value="Genomic_DNA"/>
</dbReference>
<feature type="transmembrane region" description="Helical" evidence="2">
    <location>
        <begin position="334"/>
        <end position="354"/>
    </location>
</feature>
<evidence type="ECO:0000256" key="2">
    <source>
        <dbReference type="SAM" id="Phobius"/>
    </source>
</evidence>
<feature type="region of interest" description="Disordered" evidence="1">
    <location>
        <begin position="1"/>
        <end position="20"/>
    </location>
</feature>
<dbReference type="InterPro" id="IPR052529">
    <property type="entry name" value="Bact_Transport_Assoc"/>
</dbReference>
<organism evidence="4 5">
    <name type="scientific">Thermasporomyces composti</name>
    <dbReference type="NCBI Taxonomy" id="696763"/>
    <lineage>
        <taxon>Bacteria</taxon>
        <taxon>Bacillati</taxon>
        <taxon>Actinomycetota</taxon>
        <taxon>Actinomycetes</taxon>
        <taxon>Propionibacteriales</taxon>
        <taxon>Nocardioidaceae</taxon>
        <taxon>Thermasporomyces</taxon>
    </lineage>
</organism>
<dbReference type="RefSeq" id="WP_115850316.1">
    <property type="nucleotide sequence ID" value="NZ_QTUC01000001.1"/>
</dbReference>
<evidence type="ECO:0000259" key="3">
    <source>
        <dbReference type="Pfam" id="PF04235"/>
    </source>
</evidence>
<keyword evidence="2" id="KW-1133">Transmembrane helix</keyword>
<dbReference type="PANTHER" id="PTHR30590:SF2">
    <property type="entry name" value="INNER MEMBRANE PROTEIN"/>
    <property type="match status" value="1"/>
</dbReference>
<sequence length="412" mass="43952">MVTESRPFVASTARGPTNQKERALAPDLARGAMLLLIALANGTGVFFASTPGVEPTPRGLERLVTIAQLELVNARAIPLFAFLFGYSLVQFTRRQEAAGSSPAAVRAVLLRRSCALLAFGAVHGILLYAGDILGTYGLIGLIFGLVLLHRGDRVHRAALWLLGLLGVYVVALSVVVAVGLIEGAGPRAAVPTTPFPSVAADSYVASVHLRWTEWPTNVMLLLAYFPIVWVGVWAARRRVLEEPARHHRLLHHGAVVGWSAGILGGLPMALLAGGLLAVDTSTAPWAKLLHEVSGIFGGLGYVCLFGLVVARLTSTSRRRSRFLTALTALGQRSLTGYLCQSVAWLVLASPYTLALGTRTGSTTFVAVGSAIAVWLVTLVGADLMRRRGYRGPAELVLRRLAYGRSRARADGR</sequence>
<feature type="transmembrane region" description="Helical" evidence="2">
    <location>
        <begin position="32"/>
        <end position="52"/>
    </location>
</feature>
<gene>
    <name evidence="4" type="ORF">DFJ64_2150</name>
</gene>
<dbReference type="PANTHER" id="PTHR30590">
    <property type="entry name" value="INNER MEMBRANE PROTEIN"/>
    <property type="match status" value="1"/>
</dbReference>
<feature type="transmembrane region" description="Helical" evidence="2">
    <location>
        <begin position="218"/>
        <end position="235"/>
    </location>
</feature>
<keyword evidence="5" id="KW-1185">Reference proteome</keyword>
<feature type="transmembrane region" description="Helical" evidence="2">
    <location>
        <begin position="360"/>
        <end position="381"/>
    </location>
</feature>
<evidence type="ECO:0000313" key="4">
    <source>
        <dbReference type="EMBL" id="REF36725.1"/>
    </source>
</evidence>
<dbReference type="Pfam" id="PF04235">
    <property type="entry name" value="DUF418"/>
    <property type="match status" value="1"/>
</dbReference>
<dbReference type="InterPro" id="IPR007349">
    <property type="entry name" value="DUF418"/>
</dbReference>
<keyword evidence="2" id="KW-0472">Membrane</keyword>
<feature type="transmembrane region" description="Helical" evidence="2">
    <location>
        <begin position="295"/>
        <end position="313"/>
    </location>
</feature>
<protein>
    <submittedName>
        <fullName evidence="4">Putative membrane protein YeiB</fullName>
    </submittedName>
</protein>
<accession>A0A3D9VCD2</accession>
<dbReference type="AlphaFoldDB" id="A0A3D9VCD2"/>
<name>A0A3D9VCD2_THECX</name>
<proteinExistence type="predicted"/>
<feature type="transmembrane region" description="Helical" evidence="2">
    <location>
        <begin position="160"/>
        <end position="181"/>
    </location>
</feature>
<feature type="transmembrane region" description="Helical" evidence="2">
    <location>
        <begin position="255"/>
        <end position="275"/>
    </location>
</feature>